<dbReference type="EMBL" id="JBJJXI010000076">
    <property type="protein sequence ID" value="KAL3395946.1"/>
    <property type="molecule type" value="Genomic_DNA"/>
</dbReference>
<dbReference type="AlphaFoldDB" id="A0ABD2WSF9"/>
<feature type="region of interest" description="Disordered" evidence="1">
    <location>
        <begin position="1"/>
        <end position="25"/>
    </location>
</feature>
<keyword evidence="3" id="KW-1185">Reference proteome</keyword>
<proteinExistence type="predicted"/>
<feature type="compositionally biased region" description="Polar residues" evidence="1">
    <location>
        <begin position="1"/>
        <end position="19"/>
    </location>
</feature>
<gene>
    <name evidence="2" type="ORF">TKK_010097</name>
</gene>
<protein>
    <submittedName>
        <fullName evidence="2">Uncharacterized protein</fullName>
    </submittedName>
</protein>
<dbReference type="Proteomes" id="UP001627154">
    <property type="component" value="Unassembled WGS sequence"/>
</dbReference>
<reference evidence="2 3" key="1">
    <citation type="journal article" date="2024" name="bioRxiv">
        <title>A reference genome for Trichogramma kaykai: A tiny desert-dwelling parasitoid wasp with competing sex-ratio distorters.</title>
        <authorList>
            <person name="Culotta J."/>
            <person name="Lindsey A.R."/>
        </authorList>
    </citation>
    <scope>NUCLEOTIDE SEQUENCE [LARGE SCALE GENOMIC DNA]</scope>
    <source>
        <strain evidence="2 3">KSX58</strain>
    </source>
</reference>
<evidence type="ECO:0000256" key="1">
    <source>
        <dbReference type="SAM" id="MobiDB-lite"/>
    </source>
</evidence>
<evidence type="ECO:0000313" key="3">
    <source>
        <dbReference type="Proteomes" id="UP001627154"/>
    </source>
</evidence>
<name>A0ABD2WSF9_9HYME</name>
<comment type="caution">
    <text evidence="2">The sequence shown here is derived from an EMBL/GenBank/DDBJ whole genome shotgun (WGS) entry which is preliminary data.</text>
</comment>
<accession>A0ABD2WSF9</accession>
<evidence type="ECO:0000313" key="2">
    <source>
        <dbReference type="EMBL" id="KAL3395946.1"/>
    </source>
</evidence>
<sequence length="242" mass="27664">MDELTRQTQKLASGRNTDFPSAEEEEKNIRIARERKMTSWQFQLEFQKSYDRRAAIAFPVSTEPKTQTYEIKRSLFLYKRGFLTAVAAHTRRAAAVASSAARTYGAVHLSRGSSLTKGKERKLPHGKERIKNFFILQPLRISFELSNRSSSGNAICQSTYTRLLVASRIRAPINTWRGSRAACRVHPTGAHVDSRKDLHNAISLSWRKISAQCRVCIVYAEHHDFPDSTYMRCSILTLTWRV</sequence>
<organism evidence="2 3">
    <name type="scientific">Trichogramma kaykai</name>
    <dbReference type="NCBI Taxonomy" id="54128"/>
    <lineage>
        <taxon>Eukaryota</taxon>
        <taxon>Metazoa</taxon>
        <taxon>Ecdysozoa</taxon>
        <taxon>Arthropoda</taxon>
        <taxon>Hexapoda</taxon>
        <taxon>Insecta</taxon>
        <taxon>Pterygota</taxon>
        <taxon>Neoptera</taxon>
        <taxon>Endopterygota</taxon>
        <taxon>Hymenoptera</taxon>
        <taxon>Apocrita</taxon>
        <taxon>Proctotrupomorpha</taxon>
        <taxon>Chalcidoidea</taxon>
        <taxon>Trichogrammatidae</taxon>
        <taxon>Trichogramma</taxon>
    </lineage>
</organism>